<protein>
    <submittedName>
        <fullName evidence="2">Uncharacterized protein</fullName>
    </submittedName>
</protein>
<sequence>MASAHDELLPGLLARCPAGSLDVRQQHILDGSPPLQLWHSPGGPRQHSTSAVSAVGGTTARSRDHHARGSRSAQCSVGSFAVRARHNVLRAQVESTSSGLASHVRAARTWRF</sequence>
<dbReference type="Proteomes" id="UP000016930">
    <property type="component" value="Unassembled WGS sequence"/>
</dbReference>
<evidence type="ECO:0000256" key="1">
    <source>
        <dbReference type="SAM" id="MobiDB-lite"/>
    </source>
</evidence>
<reference evidence="2 3" key="1">
    <citation type="journal article" date="2012" name="Proc. Natl. Acad. Sci. U.S.A.">
        <title>Comparative genomics of Ceriporiopsis subvermispora and Phanerochaete chrysosporium provide insight into selective ligninolysis.</title>
        <authorList>
            <person name="Fernandez-Fueyo E."/>
            <person name="Ruiz-Duenas F.J."/>
            <person name="Ferreira P."/>
            <person name="Floudas D."/>
            <person name="Hibbett D.S."/>
            <person name="Canessa P."/>
            <person name="Larrondo L.F."/>
            <person name="James T.Y."/>
            <person name="Seelenfreund D."/>
            <person name="Lobos S."/>
            <person name="Polanco R."/>
            <person name="Tello M."/>
            <person name="Honda Y."/>
            <person name="Watanabe T."/>
            <person name="Watanabe T."/>
            <person name="Ryu J.S."/>
            <person name="Kubicek C.P."/>
            <person name="Schmoll M."/>
            <person name="Gaskell J."/>
            <person name="Hammel K.E."/>
            <person name="St John F.J."/>
            <person name="Vanden Wymelenberg A."/>
            <person name="Sabat G."/>
            <person name="Splinter BonDurant S."/>
            <person name="Syed K."/>
            <person name="Yadav J.S."/>
            <person name="Doddapaneni H."/>
            <person name="Subramanian V."/>
            <person name="Lavin J.L."/>
            <person name="Oguiza J.A."/>
            <person name="Perez G."/>
            <person name="Pisabarro A.G."/>
            <person name="Ramirez L."/>
            <person name="Santoyo F."/>
            <person name="Master E."/>
            <person name="Coutinho P.M."/>
            <person name="Henrissat B."/>
            <person name="Lombard V."/>
            <person name="Magnuson J.K."/>
            <person name="Kuees U."/>
            <person name="Hori C."/>
            <person name="Igarashi K."/>
            <person name="Samejima M."/>
            <person name="Held B.W."/>
            <person name="Barry K.W."/>
            <person name="LaButti K.M."/>
            <person name="Lapidus A."/>
            <person name="Lindquist E.A."/>
            <person name="Lucas S.M."/>
            <person name="Riley R."/>
            <person name="Salamov A.A."/>
            <person name="Hoffmeister D."/>
            <person name="Schwenk D."/>
            <person name="Hadar Y."/>
            <person name="Yarden O."/>
            <person name="de Vries R.P."/>
            <person name="Wiebenga A."/>
            <person name="Stenlid J."/>
            <person name="Eastwood D."/>
            <person name="Grigoriev I.V."/>
            <person name="Berka R.M."/>
            <person name="Blanchette R.A."/>
            <person name="Kersten P."/>
            <person name="Martinez A.T."/>
            <person name="Vicuna R."/>
            <person name="Cullen D."/>
        </authorList>
    </citation>
    <scope>NUCLEOTIDE SEQUENCE [LARGE SCALE GENOMIC DNA]</scope>
    <source>
        <strain evidence="2 3">B</strain>
    </source>
</reference>
<dbReference type="AlphaFoldDB" id="M2QEK0"/>
<name>M2QEK0_CERS8</name>
<dbReference type="HOGENOM" id="CLU_2145574_0_0_1"/>
<proteinExistence type="predicted"/>
<evidence type="ECO:0000313" key="3">
    <source>
        <dbReference type="Proteomes" id="UP000016930"/>
    </source>
</evidence>
<organism evidence="2 3">
    <name type="scientific">Ceriporiopsis subvermispora (strain B)</name>
    <name type="common">White-rot fungus</name>
    <name type="synonym">Gelatoporia subvermispora</name>
    <dbReference type="NCBI Taxonomy" id="914234"/>
    <lineage>
        <taxon>Eukaryota</taxon>
        <taxon>Fungi</taxon>
        <taxon>Dikarya</taxon>
        <taxon>Basidiomycota</taxon>
        <taxon>Agaricomycotina</taxon>
        <taxon>Agaricomycetes</taxon>
        <taxon>Polyporales</taxon>
        <taxon>Gelatoporiaceae</taxon>
        <taxon>Gelatoporia</taxon>
    </lineage>
</organism>
<keyword evidence="3" id="KW-1185">Reference proteome</keyword>
<accession>M2QEK0</accession>
<gene>
    <name evidence="2" type="ORF">CERSUDRAFT_101406</name>
</gene>
<dbReference type="EMBL" id="KB446179">
    <property type="protein sequence ID" value="EMD30415.1"/>
    <property type="molecule type" value="Genomic_DNA"/>
</dbReference>
<feature type="region of interest" description="Disordered" evidence="1">
    <location>
        <begin position="32"/>
        <end position="72"/>
    </location>
</feature>
<evidence type="ECO:0000313" key="2">
    <source>
        <dbReference type="EMBL" id="EMD30415.1"/>
    </source>
</evidence>